<proteinExistence type="predicted"/>
<evidence type="ECO:0000256" key="1">
    <source>
        <dbReference type="SAM" id="MobiDB-lite"/>
    </source>
</evidence>
<organism evidence="3 4">
    <name type="scientific">Mycena albidolilacea</name>
    <dbReference type="NCBI Taxonomy" id="1033008"/>
    <lineage>
        <taxon>Eukaryota</taxon>
        <taxon>Fungi</taxon>
        <taxon>Dikarya</taxon>
        <taxon>Basidiomycota</taxon>
        <taxon>Agaricomycotina</taxon>
        <taxon>Agaricomycetes</taxon>
        <taxon>Agaricomycetidae</taxon>
        <taxon>Agaricales</taxon>
        <taxon>Marasmiineae</taxon>
        <taxon>Mycenaceae</taxon>
        <taxon>Mycena</taxon>
    </lineage>
</organism>
<keyword evidence="2" id="KW-0812">Transmembrane</keyword>
<keyword evidence="2" id="KW-1133">Transmembrane helix</keyword>
<gene>
    <name evidence="3" type="ORF">DFH08DRAFT_960928</name>
</gene>
<feature type="compositionally biased region" description="Basic and acidic residues" evidence="1">
    <location>
        <begin position="1"/>
        <end position="10"/>
    </location>
</feature>
<accession>A0AAD6ZZ92</accession>
<feature type="compositionally biased region" description="Polar residues" evidence="1">
    <location>
        <begin position="173"/>
        <end position="183"/>
    </location>
</feature>
<dbReference type="EMBL" id="JARIHO010000020">
    <property type="protein sequence ID" value="KAJ7346457.1"/>
    <property type="molecule type" value="Genomic_DNA"/>
</dbReference>
<protein>
    <submittedName>
        <fullName evidence="3">Uncharacterized protein</fullName>
    </submittedName>
</protein>
<sequence length="396" mass="42605">MGAEGERCDGDDANTLQDCRGGSRVGGAEATAEHELLLEEYNDAVEGLPVADEEEQGLARDCFSSVVMPLLSALSDYMGYRLTLLAGHIETKPEVDVQIIGLNAGKMYGGDSKTFAHWDEKIYHSTLQNFSRFMWAAYESEHTGILANGATNAASPHAPGPVSTHIPDGATPPHTTGPASAHQSGAVVSPHTPPDATLLPRLLMLSILSQRISLALLALILLLCILPRRSYEREMNLFVGLLVNSPLQRAAIATGNPRSEAWHFERMSADELIRENNIARNRETMKRLGLDKCFEEMQEAMGGGAGKGKRKAAGATENGKPGGHKTKRTRVDADGGSGGDDEEDHEDDDGEDVVLASKPPAQPRAQRMKPTAAKPAPKEWVLKAKTLLEEKAFGGL</sequence>
<name>A0AAD6ZZ92_9AGAR</name>
<comment type="caution">
    <text evidence="3">The sequence shown here is derived from an EMBL/GenBank/DDBJ whole genome shotgun (WGS) entry which is preliminary data.</text>
</comment>
<feature type="region of interest" description="Disordered" evidence="1">
    <location>
        <begin position="149"/>
        <end position="192"/>
    </location>
</feature>
<feature type="transmembrane region" description="Helical" evidence="2">
    <location>
        <begin position="202"/>
        <end position="226"/>
    </location>
</feature>
<dbReference type="Proteomes" id="UP001218218">
    <property type="component" value="Unassembled WGS sequence"/>
</dbReference>
<evidence type="ECO:0000256" key="2">
    <source>
        <dbReference type="SAM" id="Phobius"/>
    </source>
</evidence>
<feature type="region of interest" description="Disordered" evidence="1">
    <location>
        <begin position="301"/>
        <end position="378"/>
    </location>
</feature>
<keyword evidence="4" id="KW-1185">Reference proteome</keyword>
<feature type="compositionally biased region" description="Acidic residues" evidence="1">
    <location>
        <begin position="339"/>
        <end position="352"/>
    </location>
</feature>
<evidence type="ECO:0000313" key="3">
    <source>
        <dbReference type="EMBL" id="KAJ7346457.1"/>
    </source>
</evidence>
<keyword evidence="2" id="KW-0472">Membrane</keyword>
<evidence type="ECO:0000313" key="4">
    <source>
        <dbReference type="Proteomes" id="UP001218218"/>
    </source>
</evidence>
<feature type="region of interest" description="Disordered" evidence="1">
    <location>
        <begin position="1"/>
        <end position="24"/>
    </location>
</feature>
<reference evidence="3" key="1">
    <citation type="submission" date="2023-03" db="EMBL/GenBank/DDBJ databases">
        <title>Massive genome expansion in bonnet fungi (Mycena s.s.) driven by repeated elements and novel gene families across ecological guilds.</title>
        <authorList>
            <consortium name="Lawrence Berkeley National Laboratory"/>
            <person name="Harder C.B."/>
            <person name="Miyauchi S."/>
            <person name="Viragh M."/>
            <person name="Kuo A."/>
            <person name="Thoen E."/>
            <person name="Andreopoulos B."/>
            <person name="Lu D."/>
            <person name="Skrede I."/>
            <person name="Drula E."/>
            <person name="Henrissat B."/>
            <person name="Morin E."/>
            <person name="Kohler A."/>
            <person name="Barry K."/>
            <person name="LaButti K."/>
            <person name="Morin E."/>
            <person name="Salamov A."/>
            <person name="Lipzen A."/>
            <person name="Mereny Z."/>
            <person name="Hegedus B."/>
            <person name="Baldrian P."/>
            <person name="Stursova M."/>
            <person name="Weitz H."/>
            <person name="Taylor A."/>
            <person name="Grigoriev I.V."/>
            <person name="Nagy L.G."/>
            <person name="Martin F."/>
            <person name="Kauserud H."/>
        </authorList>
    </citation>
    <scope>NUCLEOTIDE SEQUENCE</scope>
    <source>
        <strain evidence="3">CBHHK002</strain>
    </source>
</reference>
<dbReference type="AlphaFoldDB" id="A0AAD6ZZ92"/>